<dbReference type="AlphaFoldDB" id="X0W9U8"/>
<dbReference type="EMBL" id="BARS01034973">
    <property type="protein sequence ID" value="GAG27420.1"/>
    <property type="molecule type" value="Genomic_DNA"/>
</dbReference>
<name>X0W9U8_9ZZZZ</name>
<protein>
    <submittedName>
        <fullName evidence="1">Uncharacterized protein</fullName>
    </submittedName>
</protein>
<reference evidence="1" key="1">
    <citation type="journal article" date="2014" name="Front. Microbiol.">
        <title>High frequency of phylogenetically diverse reductive dehalogenase-homologous genes in deep subseafloor sedimentary metagenomes.</title>
        <authorList>
            <person name="Kawai M."/>
            <person name="Futagami T."/>
            <person name="Toyoda A."/>
            <person name="Takaki Y."/>
            <person name="Nishi S."/>
            <person name="Hori S."/>
            <person name="Arai W."/>
            <person name="Tsubouchi T."/>
            <person name="Morono Y."/>
            <person name="Uchiyama I."/>
            <person name="Ito T."/>
            <person name="Fujiyama A."/>
            <person name="Inagaki F."/>
            <person name="Takami H."/>
        </authorList>
    </citation>
    <scope>NUCLEOTIDE SEQUENCE</scope>
    <source>
        <strain evidence="1">Expedition CK06-06</strain>
    </source>
</reference>
<organism evidence="1">
    <name type="scientific">marine sediment metagenome</name>
    <dbReference type="NCBI Taxonomy" id="412755"/>
    <lineage>
        <taxon>unclassified sequences</taxon>
        <taxon>metagenomes</taxon>
        <taxon>ecological metagenomes</taxon>
    </lineage>
</organism>
<comment type="caution">
    <text evidence="1">The sequence shown here is derived from an EMBL/GenBank/DDBJ whole genome shotgun (WGS) entry which is preliminary data.</text>
</comment>
<accession>X0W9U8</accession>
<sequence length="58" mass="6542">MANEIDPDKAPLRLAPWVKLDSGFEKITVAEDSPNQEKVANALMKRSYRSPFIVPEKV</sequence>
<proteinExistence type="predicted"/>
<evidence type="ECO:0000313" key="1">
    <source>
        <dbReference type="EMBL" id="GAG27420.1"/>
    </source>
</evidence>
<gene>
    <name evidence="1" type="ORF">S01H1_53954</name>
</gene>